<dbReference type="Proteomes" id="UP000487117">
    <property type="component" value="Unassembled WGS sequence"/>
</dbReference>
<evidence type="ECO:0000256" key="1">
    <source>
        <dbReference type="ARBA" id="ARBA00009437"/>
    </source>
</evidence>
<comment type="caution">
    <text evidence="3">The sequence shown here is derived from an EMBL/GenBank/DDBJ whole genome shotgun (WGS) entry which is preliminary data.</text>
</comment>
<proteinExistence type="inferred from homology"/>
<dbReference type="InterPro" id="IPR005119">
    <property type="entry name" value="LysR_subst-bd"/>
</dbReference>
<evidence type="ECO:0000313" key="4">
    <source>
        <dbReference type="Proteomes" id="UP000487117"/>
    </source>
</evidence>
<dbReference type="AlphaFoldDB" id="A0A7V8JKA3"/>
<dbReference type="Pfam" id="PF03466">
    <property type="entry name" value="LysR_substrate"/>
    <property type="match status" value="1"/>
</dbReference>
<dbReference type="GO" id="GO:0006351">
    <property type="term" value="P:DNA-templated transcription"/>
    <property type="evidence" value="ECO:0007669"/>
    <property type="project" value="TreeGrafter"/>
</dbReference>
<dbReference type="InterPro" id="IPR058163">
    <property type="entry name" value="LysR-type_TF_proteobact-type"/>
</dbReference>
<reference evidence="4" key="1">
    <citation type="journal article" date="2020" name="MBio">
        <title>Horizontal gene transfer to a defensive symbiont with a reduced genome amongst a multipartite beetle microbiome.</title>
        <authorList>
            <person name="Waterworth S.C."/>
            <person name="Florez L.V."/>
            <person name="Rees E.R."/>
            <person name="Hertweck C."/>
            <person name="Kaltenpoth M."/>
            <person name="Kwan J.C."/>
        </authorList>
    </citation>
    <scope>NUCLEOTIDE SEQUENCE [LARGE SCALE GENOMIC DNA]</scope>
</reference>
<accession>A0A7V8JKA3</accession>
<dbReference type="PANTHER" id="PTHR30537">
    <property type="entry name" value="HTH-TYPE TRANSCRIPTIONAL REGULATOR"/>
    <property type="match status" value="1"/>
</dbReference>
<evidence type="ECO:0000313" key="3">
    <source>
        <dbReference type="EMBL" id="KAF1013221.1"/>
    </source>
</evidence>
<dbReference type="EMBL" id="WNDS01000005">
    <property type="protein sequence ID" value="KAF1013221.1"/>
    <property type="molecule type" value="Genomic_DNA"/>
</dbReference>
<dbReference type="GO" id="GO:0003700">
    <property type="term" value="F:DNA-binding transcription factor activity"/>
    <property type="evidence" value="ECO:0007669"/>
    <property type="project" value="TreeGrafter"/>
</dbReference>
<dbReference type="PANTHER" id="PTHR30537:SF1">
    <property type="entry name" value="HTH-TYPE TRANSCRIPTIONAL REGULATOR PGRR"/>
    <property type="match status" value="1"/>
</dbReference>
<sequence length="97" mass="10730">MPWEFSRDGYALDVEVGGPLVFNDTQLAHRAALAGLGMVQGFASQMADDLATGRLQAVLQDWQPPFPGFHLYYLVREQMAPKLRVFIDHLRATAVAG</sequence>
<dbReference type="Gene3D" id="3.40.190.290">
    <property type="match status" value="1"/>
</dbReference>
<organism evidence="3 4">
    <name type="scientific">Stenotrophomonas maltophilia</name>
    <name type="common">Pseudomonas maltophilia</name>
    <name type="synonym">Xanthomonas maltophilia</name>
    <dbReference type="NCBI Taxonomy" id="40324"/>
    <lineage>
        <taxon>Bacteria</taxon>
        <taxon>Pseudomonadati</taxon>
        <taxon>Pseudomonadota</taxon>
        <taxon>Gammaproteobacteria</taxon>
        <taxon>Lysobacterales</taxon>
        <taxon>Lysobacteraceae</taxon>
        <taxon>Stenotrophomonas</taxon>
        <taxon>Stenotrophomonas maltophilia group</taxon>
    </lineage>
</organism>
<feature type="domain" description="LysR substrate-binding" evidence="2">
    <location>
        <begin position="3"/>
        <end position="93"/>
    </location>
</feature>
<comment type="similarity">
    <text evidence="1">Belongs to the LysR transcriptional regulatory family.</text>
</comment>
<protein>
    <submittedName>
        <fullName evidence="3">HTH-type transcriptional regulator PgrR</fullName>
    </submittedName>
</protein>
<gene>
    <name evidence="3" type="primary">pgrR_8</name>
    <name evidence="3" type="ORF">GAK31_03370</name>
</gene>
<dbReference type="SUPFAM" id="SSF53850">
    <property type="entry name" value="Periplasmic binding protein-like II"/>
    <property type="match status" value="1"/>
</dbReference>
<evidence type="ECO:0000259" key="2">
    <source>
        <dbReference type="Pfam" id="PF03466"/>
    </source>
</evidence>
<name>A0A7V8JKA3_STEMA</name>
<dbReference type="GO" id="GO:0043565">
    <property type="term" value="F:sequence-specific DNA binding"/>
    <property type="evidence" value="ECO:0007669"/>
    <property type="project" value="TreeGrafter"/>
</dbReference>